<dbReference type="PROSITE" id="PS51000">
    <property type="entry name" value="HTH_DEOR_2"/>
    <property type="match status" value="1"/>
</dbReference>
<dbReference type="InterPro" id="IPR001034">
    <property type="entry name" value="DeoR_HTH"/>
</dbReference>
<feature type="domain" description="HTH deoR-type" evidence="7">
    <location>
        <begin position="3"/>
        <end position="58"/>
    </location>
</feature>
<dbReference type="InterPro" id="IPR014036">
    <property type="entry name" value="DeoR-like_C"/>
</dbReference>
<dbReference type="GO" id="GO:0003677">
    <property type="term" value="F:DNA binding"/>
    <property type="evidence" value="ECO:0007669"/>
    <property type="project" value="UniProtKB-KW"/>
</dbReference>
<evidence type="ECO:0000259" key="7">
    <source>
        <dbReference type="PROSITE" id="PS51000"/>
    </source>
</evidence>
<dbReference type="CDD" id="cd00090">
    <property type="entry name" value="HTH_ARSR"/>
    <property type="match status" value="1"/>
</dbReference>
<dbReference type="Pfam" id="PF08220">
    <property type="entry name" value="HTH_DeoR"/>
    <property type="match status" value="1"/>
</dbReference>
<dbReference type="InterPro" id="IPR036390">
    <property type="entry name" value="WH_DNA-bd_sf"/>
</dbReference>
<dbReference type="KEGG" id="tdf:H9L22_13985"/>
<keyword evidence="3" id="KW-0805">Transcription regulation</keyword>
<protein>
    <recommendedName>
        <fullName evidence="1">Lactose phosphotransferase system repressor</fullName>
    </recommendedName>
</protein>
<dbReference type="PANTHER" id="PTHR30363:SF4">
    <property type="entry name" value="GLYCEROL-3-PHOSPHATE REGULON REPRESSOR"/>
    <property type="match status" value="1"/>
</dbReference>
<dbReference type="SUPFAM" id="SSF46785">
    <property type="entry name" value="Winged helix' DNA-binding domain"/>
    <property type="match status" value="1"/>
</dbReference>
<keyword evidence="4" id="KW-0238">DNA-binding</keyword>
<dbReference type="Gene3D" id="3.40.50.1360">
    <property type="match status" value="1"/>
</dbReference>
<dbReference type="InterPro" id="IPR011991">
    <property type="entry name" value="ArsR-like_HTH"/>
</dbReference>
<dbReference type="SMART" id="SM01134">
    <property type="entry name" value="DeoRC"/>
    <property type="match status" value="1"/>
</dbReference>
<dbReference type="Pfam" id="PF00455">
    <property type="entry name" value="DeoRC"/>
    <property type="match status" value="1"/>
</dbReference>
<keyword evidence="5" id="KW-0804">Transcription</keyword>
<dbReference type="RefSeq" id="WP_187720457.1">
    <property type="nucleotide sequence ID" value="NZ_BAABBL010000011.1"/>
</dbReference>
<dbReference type="InterPro" id="IPR036388">
    <property type="entry name" value="WH-like_DNA-bd_sf"/>
</dbReference>
<name>A0A7H0H456_9ACTN</name>
<dbReference type="GO" id="GO:0003700">
    <property type="term" value="F:DNA-binding transcription factor activity"/>
    <property type="evidence" value="ECO:0007669"/>
    <property type="project" value="InterPro"/>
</dbReference>
<dbReference type="AlphaFoldDB" id="A0A7H0H456"/>
<evidence type="ECO:0000256" key="4">
    <source>
        <dbReference type="ARBA" id="ARBA00023125"/>
    </source>
</evidence>
<comment type="function">
    <text evidence="6">Repressor of the lactose catabolism operon. Galactose-6-phosphate is the inducer.</text>
</comment>
<gene>
    <name evidence="8" type="ORF">H9L22_13985</name>
</gene>
<accession>A0A7H0H456</accession>
<dbReference type="SUPFAM" id="SSF100950">
    <property type="entry name" value="NagB/RpiA/CoA transferase-like"/>
    <property type="match status" value="1"/>
</dbReference>
<evidence type="ECO:0000256" key="5">
    <source>
        <dbReference type="ARBA" id="ARBA00023163"/>
    </source>
</evidence>
<keyword evidence="2" id="KW-0678">Repressor</keyword>
<dbReference type="Proteomes" id="UP000516117">
    <property type="component" value="Chromosome"/>
</dbReference>
<evidence type="ECO:0000313" key="9">
    <source>
        <dbReference type="Proteomes" id="UP000516117"/>
    </source>
</evidence>
<reference evidence="8 9" key="1">
    <citation type="submission" date="2020-08" db="EMBL/GenBank/DDBJ databases">
        <title>Genome sequence of Tessaracoccus defluvii JCM 17540T.</title>
        <authorList>
            <person name="Hyun D.-W."/>
            <person name="Bae J.-W."/>
        </authorList>
    </citation>
    <scope>NUCLEOTIDE SEQUENCE [LARGE SCALE GENOMIC DNA]</scope>
    <source>
        <strain evidence="8 9">JCM 17540</strain>
    </source>
</reference>
<proteinExistence type="predicted"/>
<dbReference type="PRINTS" id="PR00037">
    <property type="entry name" value="HTHLACR"/>
</dbReference>
<dbReference type="InterPro" id="IPR018356">
    <property type="entry name" value="Tscrpt_reg_HTH_DeoR_CS"/>
</dbReference>
<evidence type="ECO:0000256" key="6">
    <source>
        <dbReference type="ARBA" id="ARBA00024937"/>
    </source>
</evidence>
<dbReference type="PANTHER" id="PTHR30363">
    <property type="entry name" value="HTH-TYPE TRANSCRIPTIONAL REGULATOR SRLR-RELATED"/>
    <property type="match status" value="1"/>
</dbReference>
<sequence length="251" mass="26926">MLKTARHDALLHLLQARGPVAVTEVSERLGISPATVRRDIVELEDKGLVERTWGGVRLLGEIDDPFQESLARRGSSKQRIGEAAAELIPDGATVIIDVGTTAFYVALAMEAQGVTVLTPSLPTFEHLRTTKKANLVVLGGQWFEQYQCFGGVQVVDALARQQADLAFIGCSGVAENGRLRDTSQTQSLVKRAIRDAATTTYLVADAAKFPGKGGSSPFDIGELDGIITDANPLAQSLTELCVTHNTEIRTV</sequence>
<evidence type="ECO:0000313" key="8">
    <source>
        <dbReference type="EMBL" id="QNP55322.1"/>
    </source>
</evidence>
<dbReference type="PROSITE" id="PS00894">
    <property type="entry name" value="HTH_DEOR_1"/>
    <property type="match status" value="1"/>
</dbReference>
<evidence type="ECO:0000256" key="3">
    <source>
        <dbReference type="ARBA" id="ARBA00023015"/>
    </source>
</evidence>
<dbReference type="InterPro" id="IPR037171">
    <property type="entry name" value="NagB/RpiA_transferase-like"/>
</dbReference>
<dbReference type="EMBL" id="CP060789">
    <property type="protein sequence ID" value="QNP55322.1"/>
    <property type="molecule type" value="Genomic_DNA"/>
</dbReference>
<evidence type="ECO:0000256" key="2">
    <source>
        <dbReference type="ARBA" id="ARBA00022491"/>
    </source>
</evidence>
<keyword evidence="9" id="KW-1185">Reference proteome</keyword>
<evidence type="ECO:0000256" key="1">
    <source>
        <dbReference type="ARBA" id="ARBA00021390"/>
    </source>
</evidence>
<dbReference type="SMART" id="SM00420">
    <property type="entry name" value="HTH_DEOR"/>
    <property type="match status" value="1"/>
</dbReference>
<dbReference type="InterPro" id="IPR050313">
    <property type="entry name" value="Carb_Metab_HTH_regulators"/>
</dbReference>
<dbReference type="Gene3D" id="1.10.10.10">
    <property type="entry name" value="Winged helix-like DNA-binding domain superfamily/Winged helix DNA-binding domain"/>
    <property type="match status" value="1"/>
</dbReference>
<organism evidence="8 9">
    <name type="scientific">Tessaracoccus defluvii</name>
    <dbReference type="NCBI Taxonomy" id="1285901"/>
    <lineage>
        <taxon>Bacteria</taxon>
        <taxon>Bacillati</taxon>
        <taxon>Actinomycetota</taxon>
        <taxon>Actinomycetes</taxon>
        <taxon>Propionibacteriales</taxon>
        <taxon>Propionibacteriaceae</taxon>
        <taxon>Tessaracoccus</taxon>
    </lineage>
</organism>